<dbReference type="CTD" id="117407"/>
<dbReference type="GeneID" id="118263921"/>
<reference evidence="6" key="1">
    <citation type="submission" date="2016-07" db="EMBL/GenBank/DDBJ databases">
        <authorList>
            <person name="Bretaudeau A."/>
        </authorList>
    </citation>
    <scope>NUCLEOTIDE SEQUENCE</scope>
    <source>
        <strain evidence="6">Rice</strain>
        <tissue evidence="6">Whole body</tissue>
    </source>
</reference>
<dbReference type="InterPro" id="IPR008952">
    <property type="entry name" value="Tetraspanin_EC2_sf"/>
</dbReference>
<evidence type="ECO:0000256" key="3">
    <source>
        <dbReference type="ARBA" id="ARBA00022989"/>
    </source>
</evidence>
<evidence type="ECO:0000256" key="2">
    <source>
        <dbReference type="ARBA" id="ARBA00022692"/>
    </source>
</evidence>
<evidence type="ECO:0000313" key="8">
    <source>
        <dbReference type="RefSeq" id="XP_035432051.1"/>
    </source>
</evidence>
<feature type="transmembrane region" description="Helical" evidence="5">
    <location>
        <begin position="236"/>
        <end position="262"/>
    </location>
</feature>
<dbReference type="PANTHER" id="PTHR19282:SF428">
    <property type="entry name" value="TETRASPANIN 68C, ISOFORM A"/>
    <property type="match status" value="1"/>
</dbReference>
<dbReference type="InterPro" id="IPR018499">
    <property type="entry name" value="Tetraspanin/Peripherin"/>
</dbReference>
<keyword evidence="3 5" id="KW-1133">Transmembrane helix</keyword>
<dbReference type="PRINTS" id="PR00259">
    <property type="entry name" value="TMFOUR"/>
</dbReference>
<feature type="transmembrane region" description="Helical" evidence="5">
    <location>
        <begin position="59"/>
        <end position="82"/>
    </location>
</feature>
<evidence type="ECO:0000256" key="4">
    <source>
        <dbReference type="ARBA" id="ARBA00023136"/>
    </source>
</evidence>
<comment type="subcellular location">
    <subcellularLocation>
        <location evidence="1">Membrane</location>
        <topology evidence="1">Multi-pass membrane protein</topology>
    </subcellularLocation>
</comment>
<dbReference type="Gene3D" id="1.10.1450.10">
    <property type="entry name" value="Tetraspanin"/>
    <property type="match status" value="1"/>
</dbReference>
<dbReference type="PANTHER" id="PTHR19282">
    <property type="entry name" value="TETRASPANIN"/>
    <property type="match status" value="1"/>
</dbReference>
<dbReference type="Pfam" id="PF00335">
    <property type="entry name" value="Tetraspanin"/>
    <property type="match status" value="1"/>
</dbReference>
<feature type="transmembrane region" description="Helical" evidence="5">
    <location>
        <begin position="94"/>
        <end position="116"/>
    </location>
</feature>
<evidence type="ECO:0000256" key="1">
    <source>
        <dbReference type="ARBA" id="ARBA00004141"/>
    </source>
</evidence>
<dbReference type="Proteomes" id="UP000829999">
    <property type="component" value="Chromosome 27"/>
</dbReference>
<gene>
    <name evidence="8" type="primary">LOC118263921</name>
    <name evidence="6" type="ORF">SFRICE_006461</name>
</gene>
<dbReference type="OrthoDB" id="5870230at2759"/>
<feature type="transmembrane region" description="Helical" evidence="5">
    <location>
        <begin position="12"/>
        <end position="34"/>
    </location>
</feature>
<dbReference type="PROSITE" id="PS51257">
    <property type="entry name" value="PROKAR_LIPOPROTEIN"/>
    <property type="match status" value="1"/>
</dbReference>
<organism evidence="6">
    <name type="scientific">Spodoptera frugiperda</name>
    <name type="common">Fall armyworm</name>
    <dbReference type="NCBI Taxonomy" id="7108"/>
    <lineage>
        <taxon>Eukaryota</taxon>
        <taxon>Metazoa</taxon>
        <taxon>Ecdysozoa</taxon>
        <taxon>Arthropoda</taxon>
        <taxon>Hexapoda</taxon>
        <taxon>Insecta</taxon>
        <taxon>Pterygota</taxon>
        <taxon>Neoptera</taxon>
        <taxon>Endopterygota</taxon>
        <taxon>Lepidoptera</taxon>
        <taxon>Glossata</taxon>
        <taxon>Ditrysia</taxon>
        <taxon>Noctuoidea</taxon>
        <taxon>Noctuidae</taxon>
        <taxon>Amphipyrinae</taxon>
        <taxon>Spodoptera</taxon>
    </lineage>
</organism>
<name>A0A2H1VDC6_SPOFR</name>
<keyword evidence="2 5" id="KW-0812">Transmembrane</keyword>
<evidence type="ECO:0000313" key="6">
    <source>
        <dbReference type="EMBL" id="SOQ38791.1"/>
    </source>
</evidence>
<dbReference type="AlphaFoldDB" id="A0A2H1VDC6"/>
<dbReference type="SUPFAM" id="SSF48652">
    <property type="entry name" value="Tetraspanin"/>
    <property type="match status" value="1"/>
</dbReference>
<keyword evidence="7" id="KW-1185">Reference proteome</keyword>
<evidence type="ECO:0000256" key="5">
    <source>
        <dbReference type="SAM" id="Phobius"/>
    </source>
</evidence>
<reference evidence="8" key="2">
    <citation type="submission" date="2025-04" db="UniProtKB">
        <authorList>
            <consortium name="RefSeq"/>
        </authorList>
    </citation>
    <scope>IDENTIFICATION</scope>
    <source>
        <tissue evidence="8">Whole larval tissue</tissue>
    </source>
</reference>
<dbReference type="RefSeq" id="XP_035432051.1">
    <property type="nucleotide sequence ID" value="XM_035576158.2"/>
</dbReference>
<protein>
    <submittedName>
        <fullName evidence="6">SFRICE_006461</fullName>
    </submittedName>
    <submittedName>
        <fullName evidence="8">Tetraspanin-1</fullName>
    </submittedName>
</protein>
<evidence type="ECO:0000313" key="7">
    <source>
        <dbReference type="Proteomes" id="UP000829999"/>
    </source>
</evidence>
<proteinExistence type="predicted"/>
<keyword evidence="4 5" id="KW-0472">Membrane</keyword>
<dbReference type="GO" id="GO:0005886">
    <property type="term" value="C:plasma membrane"/>
    <property type="evidence" value="ECO:0007669"/>
    <property type="project" value="TreeGrafter"/>
</dbReference>
<dbReference type="EMBL" id="ODYU01001917">
    <property type="protein sequence ID" value="SOQ38791.1"/>
    <property type="molecule type" value="Genomic_DNA"/>
</dbReference>
<sequence>MCKNETSAKVLFGCFNTIFFACGFVEVISGFLLLCDSKRILLSRLLAAPDDDLLTHPPFYYLALGLLAAGLAMCATGALGCWATYMPSYAVLSIYFLVVLTMLLCECAGGVIAAIWPRCLGLQSTRGGAVGALQTYYALPDFEHFTVAVDLAQTELQCCGMTDARNYDMSIWQLRRLGPRGMSVPLSCCVQYEDNVSYLNPAPVNASRCQEVQANPAFRYVPGCLGPLEDWYQQQYLILMLGLFIVALFKLGVLLSTIFSCIRLKKRRQIMQAFSMRSLDNNTNENIYECKLSTVHEEPITAKYIQPNNFYSPRLRNPRIFDNKPNEVV</sequence>
<accession>A0A2H1VDC6</accession>